<evidence type="ECO:0000256" key="1">
    <source>
        <dbReference type="SAM" id="Phobius"/>
    </source>
</evidence>
<evidence type="ECO:0000313" key="3">
    <source>
        <dbReference type="Proteomes" id="UP000318336"/>
    </source>
</evidence>
<keyword evidence="1" id="KW-0812">Transmembrane</keyword>
<sequence length="157" mass="16378">MIDTVREFTEGLPPLLQWLGVALGGAIPFVESYFGSAIGVVAGLNPVVAVAAAVAGNVVSMLAFVLTADRIRQRRGVQDPATMTPKRQRVMRMLDRFGVPGVSLLGQTLLPSQISSAALVAAGARTRSVIGWQVVSIILWGVGFALLARAGVNLVGA</sequence>
<feature type="transmembrane region" description="Helical" evidence="1">
    <location>
        <begin position="97"/>
        <end position="124"/>
    </location>
</feature>
<keyword evidence="1" id="KW-1133">Transmembrane helix</keyword>
<reference evidence="2 3" key="1">
    <citation type="submission" date="2019-06" db="EMBL/GenBank/DDBJ databases">
        <title>Sequencing the genomes of 1000 actinobacteria strains.</title>
        <authorList>
            <person name="Klenk H.-P."/>
        </authorList>
    </citation>
    <scope>NUCLEOTIDE SEQUENCE [LARGE SCALE GENOMIC DNA]</scope>
    <source>
        <strain evidence="2 3">DSM 24617</strain>
    </source>
</reference>
<dbReference type="AlphaFoldDB" id="A0A542X8B1"/>
<feature type="transmembrane region" description="Helical" evidence="1">
    <location>
        <begin position="12"/>
        <end position="30"/>
    </location>
</feature>
<proteinExistence type="predicted"/>
<dbReference type="Proteomes" id="UP000318336">
    <property type="component" value="Unassembled WGS sequence"/>
</dbReference>
<keyword evidence="3" id="KW-1185">Reference proteome</keyword>
<dbReference type="EMBL" id="VFOK01000001">
    <property type="protein sequence ID" value="TQL32054.1"/>
    <property type="molecule type" value="Genomic_DNA"/>
</dbReference>
<accession>A0A542X8B1</accession>
<keyword evidence="1" id="KW-0472">Membrane</keyword>
<name>A0A542X8B1_9MICO</name>
<gene>
    <name evidence="2" type="ORF">FB554_0169</name>
</gene>
<protein>
    <recommendedName>
        <fullName evidence="4">Small multidrug efflux protein</fullName>
    </recommendedName>
</protein>
<comment type="caution">
    <text evidence="2">The sequence shown here is derived from an EMBL/GenBank/DDBJ whole genome shotgun (WGS) entry which is preliminary data.</text>
</comment>
<evidence type="ECO:0008006" key="4">
    <source>
        <dbReference type="Google" id="ProtNLM"/>
    </source>
</evidence>
<feature type="transmembrane region" description="Helical" evidence="1">
    <location>
        <begin position="36"/>
        <end position="66"/>
    </location>
</feature>
<evidence type="ECO:0000313" key="2">
    <source>
        <dbReference type="EMBL" id="TQL32054.1"/>
    </source>
</evidence>
<dbReference type="RefSeq" id="WP_142004207.1">
    <property type="nucleotide sequence ID" value="NZ_CAJTBP010000001.1"/>
</dbReference>
<dbReference type="OrthoDB" id="4570818at2"/>
<feature type="transmembrane region" description="Helical" evidence="1">
    <location>
        <begin position="130"/>
        <end position="152"/>
    </location>
</feature>
<organism evidence="2 3">
    <name type="scientific">Barrientosiimonas humi</name>
    <dbReference type="NCBI Taxonomy" id="999931"/>
    <lineage>
        <taxon>Bacteria</taxon>
        <taxon>Bacillati</taxon>
        <taxon>Actinomycetota</taxon>
        <taxon>Actinomycetes</taxon>
        <taxon>Micrococcales</taxon>
        <taxon>Dermacoccaceae</taxon>
        <taxon>Barrientosiimonas</taxon>
    </lineage>
</organism>